<feature type="domain" description="Rho-GAP" evidence="2">
    <location>
        <begin position="1"/>
        <end position="53"/>
    </location>
</feature>
<evidence type="ECO:0000256" key="1">
    <source>
        <dbReference type="SAM" id="Phobius"/>
    </source>
</evidence>
<reference evidence="4" key="1">
    <citation type="journal article" date="2019" name="Int. J. Syst. Evol. Microbiol.">
        <title>The Global Catalogue of Microorganisms (GCM) 10K type strain sequencing project: providing services to taxonomists for standard genome sequencing and annotation.</title>
        <authorList>
            <consortium name="The Broad Institute Genomics Platform"/>
            <consortium name="The Broad Institute Genome Sequencing Center for Infectious Disease"/>
            <person name="Wu L."/>
            <person name="Ma J."/>
        </authorList>
    </citation>
    <scope>NUCLEOTIDE SEQUENCE [LARGE SCALE GENOMIC DNA]</scope>
    <source>
        <strain evidence="4">KCTC 42423</strain>
    </source>
</reference>
<accession>A0ABW5NAJ1</accession>
<name>A0ABW5NAJ1_9FLAO</name>
<dbReference type="EMBL" id="JBHULX010000039">
    <property type="protein sequence ID" value="MFD2592612.1"/>
    <property type="molecule type" value="Genomic_DNA"/>
</dbReference>
<keyword evidence="1" id="KW-0812">Transmembrane</keyword>
<keyword evidence="1" id="KW-0472">Membrane</keyword>
<dbReference type="PROSITE" id="PS50238">
    <property type="entry name" value="RHOGAP"/>
    <property type="match status" value="1"/>
</dbReference>
<keyword evidence="1" id="KW-1133">Transmembrane helix</keyword>
<evidence type="ECO:0000313" key="3">
    <source>
        <dbReference type="EMBL" id="MFD2592612.1"/>
    </source>
</evidence>
<dbReference type="RefSeq" id="WP_378254658.1">
    <property type="nucleotide sequence ID" value="NZ_JBHSJV010000001.1"/>
</dbReference>
<feature type="transmembrane region" description="Helical" evidence="1">
    <location>
        <begin position="21"/>
        <end position="44"/>
    </location>
</feature>
<keyword evidence="4" id="KW-1185">Reference proteome</keyword>
<comment type="caution">
    <text evidence="3">The sequence shown here is derived from an EMBL/GenBank/DDBJ whole genome shotgun (WGS) entry which is preliminary data.</text>
</comment>
<gene>
    <name evidence="3" type="ORF">ACFSTE_17380</name>
</gene>
<organism evidence="3 4">
    <name type="scientific">Aquimarina hainanensis</name>
    <dbReference type="NCBI Taxonomy" id="1578017"/>
    <lineage>
        <taxon>Bacteria</taxon>
        <taxon>Pseudomonadati</taxon>
        <taxon>Bacteroidota</taxon>
        <taxon>Flavobacteriia</taxon>
        <taxon>Flavobacteriales</taxon>
        <taxon>Flavobacteriaceae</taxon>
        <taxon>Aquimarina</taxon>
    </lineage>
</organism>
<sequence>MTLIFLIRQLPQANEVTIQYIMQYVISMNYMTTVNTTIITSYIITALLPPPME</sequence>
<evidence type="ECO:0000313" key="4">
    <source>
        <dbReference type="Proteomes" id="UP001597459"/>
    </source>
</evidence>
<protein>
    <recommendedName>
        <fullName evidence="2">Rho-GAP domain-containing protein</fullName>
    </recommendedName>
</protein>
<proteinExistence type="predicted"/>
<dbReference type="Proteomes" id="UP001597459">
    <property type="component" value="Unassembled WGS sequence"/>
</dbReference>
<evidence type="ECO:0000259" key="2">
    <source>
        <dbReference type="PROSITE" id="PS50238"/>
    </source>
</evidence>
<dbReference type="InterPro" id="IPR000198">
    <property type="entry name" value="RhoGAP_dom"/>
</dbReference>